<sequence>MVVRIALAIRCNANLYTDENIAKGCTCPPKCNAGLDHVFGSQSHTDDSNHPPLRVNKASGRHTPQNNMTIMDPKKT</sequence>
<comment type="caution">
    <text evidence="2">The sequence shown here is derived from an EMBL/GenBank/DDBJ whole genome shotgun (WGS) entry which is preliminary data.</text>
</comment>
<feature type="region of interest" description="Disordered" evidence="1">
    <location>
        <begin position="40"/>
        <end position="76"/>
    </location>
</feature>
<name>A0A4Y2KR09_ARAVE</name>
<protein>
    <submittedName>
        <fullName evidence="2">Uncharacterized protein</fullName>
    </submittedName>
</protein>
<evidence type="ECO:0000313" key="2">
    <source>
        <dbReference type="EMBL" id="GBN04450.1"/>
    </source>
</evidence>
<accession>A0A4Y2KR09</accession>
<dbReference type="AlphaFoldDB" id="A0A4Y2KR09"/>
<gene>
    <name evidence="2" type="ORF">AVEN_240079_1</name>
</gene>
<organism evidence="2 3">
    <name type="scientific">Araneus ventricosus</name>
    <name type="common">Orbweaver spider</name>
    <name type="synonym">Epeira ventricosa</name>
    <dbReference type="NCBI Taxonomy" id="182803"/>
    <lineage>
        <taxon>Eukaryota</taxon>
        <taxon>Metazoa</taxon>
        <taxon>Ecdysozoa</taxon>
        <taxon>Arthropoda</taxon>
        <taxon>Chelicerata</taxon>
        <taxon>Arachnida</taxon>
        <taxon>Araneae</taxon>
        <taxon>Araneomorphae</taxon>
        <taxon>Entelegynae</taxon>
        <taxon>Araneoidea</taxon>
        <taxon>Araneidae</taxon>
        <taxon>Araneus</taxon>
    </lineage>
</organism>
<keyword evidence="3" id="KW-1185">Reference proteome</keyword>
<dbReference type="Proteomes" id="UP000499080">
    <property type="component" value="Unassembled WGS sequence"/>
</dbReference>
<evidence type="ECO:0000313" key="3">
    <source>
        <dbReference type="Proteomes" id="UP000499080"/>
    </source>
</evidence>
<dbReference type="EMBL" id="BGPR01004884">
    <property type="protein sequence ID" value="GBN04450.1"/>
    <property type="molecule type" value="Genomic_DNA"/>
</dbReference>
<reference evidence="2 3" key="1">
    <citation type="journal article" date="2019" name="Sci. Rep.">
        <title>Orb-weaving spider Araneus ventricosus genome elucidates the spidroin gene catalogue.</title>
        <authorList>
            <person name="Kono N."/>
            <person name="Nakamura H."/>
            <person name="Ohtoshi R."/>
            <person name="Moran D.A.P."/>
            <person name="Shinohara A."/>
            <person name="Yoshida Y."/>
            <person name="Fujiwara M."/>
            <person name="Mori M."/>
            <person name="Tomita M."/>
            <person name="Arakawa K."/>
        </authorList>
    </citation>
    <scope>NUCLEOTIDE SEQUENCE [LARGE SCALE GENOMIC DNA]</scope>
</reference>
<evidence type="ECO:0000256" key="1">
    <source>
        <dbReference type="SAM" id="MobiDB-lite"/>
    </source>
</evidence>
<proteinExistence type="predicted"/>